<dbReference type="GO" id="GO:0005739">
    <property type="term" value="C:mitochondrion"/>
    <property type="evidence" value="ECO:0007669"/>
    <property type="project" value="UniProtKB-SubCell"/>
</dbReference>
<dbReference type="PANTHER" id="PTHR23354">
    <property type="entry name" value="NUCLEOLAR PROTEIN 7/ESTROGEN RECEPTOR COACTIVATOR-RELATED"/>
    <property type="match status" value="1"/>
</dbReference>
<gene>
    <name evidence="8" type="ORF">CDCA_CDCA20G4774</name>
</gene>
<feature type="coiled-coil region" evidence="5">
    <location>
        <begin position="46"/>
        <end position="76"/>
    </location>
</feature>
<dbReference type="PANTHER" id="PTHR23354:SF62">
    <property type="entry name" value="MUSTARD, ISOFORM V"/>
    <property type="match status" value="1"/>
</dbReference>
<reference evidence="8 9" key="1">
    <citation type="submission" date="2022-07" db="EMBL/GenBank/DDBJ databases">
        <title>Genome-wide signatures of adaptation to extreme environments.</title>
        <authorList>
            <person name="Cho C.H."/>
            <person name="Yoon H.S."/>
        </authorList>
    </citation>
    <scope>NUCLEOTIDE SEQUENCE [LARGE SCALE GENOMIC DNA]</scope>
    <source>
        <strain evidence="8 9">DBV 063 E5</strain>
    </source>
</reference>
<comment type="caution">
    <text evidence="8">The sequence shown here is derived from an EMBL/GenBank/DDBJ whole genome shotgun (WGS) entry which is preliminary data.</text>
</comment>
<sequence length="601" mass="64547">MSTESVDVTQNVTDSEREGGGVGMSSEQAISSVLMRAQVGQARSERDRWAAEAAALSEANAALREELARVREAQREMEFSAGMESTGTAVAASSPPGLSSSRSPRSLRPALEMEASSLRLRVDQLRFERDAYRAQVKALRGEGEQVRREAVSAEPGDSASAYVTVDEARSPQTVAEDGAVPPAVAVFVQVDDVVLPADLRLLPAPSDTSPPVLQCRWYRQDDAESTLAWSLPSGAHMAHWHVRPAECEDVQPLLQRRLLSVLEWRAADETVEGVSAARLLGRTDALRALHRAGVALAERAAAAAAAAASSSPRSAAPASGSASSEEQETVEDSEEEQPDADDLYDGRELEFAGFGDFMTRMIFPSRRKSADRARPSQKKPATGEAVAGEGERPLTTAPTALSAVPERAASRPPPLVLSSLVLSAAHAARLRAALPRRYHTAPWQLLYSTATSGASLQTLYANVAHHSPTVLAIRDTRGDVFGAFVTEPWHASARGYYGGGMSFVFASHRDRDDVQVWRWSHRNTYFQYSDAKFLALGGGSHYAIRIDDELLHGTTGACDTFDSPPLVPSEGRALGPAGRVDFQCVVLEAWALGVAGEQARP</sequence>
<feature type="region of interest" description="Disordered" evidence="6">
    <location>
        <begin position="79"/>
        <end position="107"/>
    </location>
</feature>
<evidence type="ECO:0000313" key="9">
    <source>
        <dbReference type="Proteomes" id="UP001301350"/>
    </source>
</evidence>
<dbReference type="SMART" id="SM00584">
    <property type="entry name" value="TLDc"/>
    <property type="match status" value="1"/>
</dbReference>
<keyword evidence="3" id="KW-0496">Mitochondrion</keyword>
<feature type="region of interest" description="Disordered" evidence="6">
    <location>
        <begin position="366"/>
        <end position="397"/>
    </location>
</feature>
<evidence type="ECO:0000256" key="2">
    <source>
        <dbReference type="ARBA" id="ARBA00009540"/>
    </source>
</evidence>
<evidence type="ECO:0000256" key="1">
    <source>
        <dbReference type="ARBA" id="ARBA00004173"/>
    </source>
</evidence>
<feature type="compositionally biased region" description="Low complexity" evidence="6">
    <location>
        <begin position="91"/>
        <end position="107"/>
    </location>
</feature>
<protein>
    <recommendedName>
        <fullName evidence="4">Oxidation resistance protein 1</fullName>
    </recommendedName>
</protein>
<dbReference type="EMBL" id="JANCYW010000020">
    <property type="protein sequence ID" value="KAK4538749.1"/>
    <property type="molecule type" value="Genomic_DNA"/>
</dbReference>
<feature type="compositionally biased region" description="Low complexity" evidence="6">
    <location>
        <begin position="308"/>
        <end position="324"/>
    </location>
</feature>
<evidence type="ECO:0000256" key="4">
    <source>
        <dbReference type="ARBA" id="ARBA00040604"/>
    </source>
</evidence>
<feature type="compositionally biased region" description="Polar residues" evidence="6">
    <location>
        <begin position="1"/>
        <end position="13"/>
    </location>
</feature>
<evidence type="ECO:0000256" key="6">
    <source>
        <dbReference type="SAM" id="MobiDB-lite"/>
    </source>
</evidence>
<evidence type="ECO:0000256" key="5">
    <source>
        <dbReference type="SAM" id="Coils"/>
    </source>
</evidence>
<evidence type="ECO:0000313" key="8">
    <source>
        <dbReference type="EMBL" id="KAK4538749.1"/>
    </source>
</evidence>
<name>A0AAV9J2G5_CYACA</name>
<keyword evidence="9" id="KW-1185">Reference proteome</keyword>
<evidence type="ECO:0000259" key="7">
    <source>
        <dbReference type="PROSITE" id="PS51886"/>
    </source>
</evidence>
<keyword evidence="5" id="KW-0175">Coiled coil</keyword>
<dbReference type="PROSITE" id="PS51886">
    <property type="entry name" value="TLDC"/>
    <property type="match status" value="1"/>
</dbReference>
<feature type="compositionally biased region" description="Acidic residues" evidence="6">
    <location>
        <begin position="325"/>
        <end position="343"/>
    </location>
</feature>
<dbReference type="Proteomes" id="UP001301350">
    <property type="component" value="Unassembled WGS sequence"/>
</dbReference>
<feature type="region of interest" description="Disordered" evidence="6">
    <location>
        <begin position="1"/>
        <end position="26"/>
    </location>
</feature>
<dbReference type="InterPro" id="IPR006571">
    <property type="entry name" value="TLDc_dom"/>
</dbReference>
<dbReference type="AlphaFoldDB" id="A0AAV9J2G5"/>
<dbReference type="Pfam" id="PF07534">
    <property type="entry name" value="TLD"/>
    <property type="match status" value="1"/>
</dbReference>
<comment type="similarity">
    <text evidence="2">Belongs to the OXR1 family.</text>
</comment>
<accession>A0AAV9J2G5</accession>
<feature type="coiled-coil region" evidence="5">
    <location>
        <begin position="122"/>
        <end position="149"/>
    </location>
</feature>
<feature type="region of interest" description="Disordered" evidence="6">
    <location>
        <begin position="308"/>
        <end position="345"/>
    </location>
</feature>
<organism evidence="8 9">
    <name type="scientific">Cyanidium caldarium</name>
    <name type="common">Red alga</name>
    <dbReference type="NCBI Taxonomy" id="2771"/>
    <lineage>
        <taxon>Eukaryota</taxon>
        <taxon>Rhodophyta</taxon>
        <taxon>Bangiophyceae</taxon>
        <taxon>Cyanidiales</taxon>
        <taxon>Cyanidiaceae</taxon>
        <taxon>Cyanidium</taxon>
    </lineage>
</organism>
<proteinExistence type="inferred from homology"/>
<feature type="domain" description="TLDc" evidence="7">
    <location>
        <begin position="420"/>
        <end position="593"/>
    </location>
</feature>
<evidence type="ECO:0000256" key="3">
    <source>
        <dbReference type="ARBA" id="ARBA00023128"/>
    </source>
</evidence>
<comment type="subcellular location">
    <subcellularLocation>
        <location evidence="1">Mitochondrion</location>
    </subcellularLocation>
</comment>